<proteinExistence type="predicted"/>
<dbReference type="InterPro" id="IPR010148">
    <property type="entry name" value="CRISPR-assoc_prot_CT1975"/>
</dbReference>
<organism evidence="1 2">
    <name type="scientific">Microbacterium trichothecenolyticum</name>
    <name type="common">Aureobacterium trichothecenolyticum</name>
    <dbReference type="NCBI Taxonomy" id="69370"/>
    <lineage>
        <taxon>Bacteria</taxon>
        <taxon>Bacillati</taxon>
        <taxon>Actinomycetota</taxon>
        <taxon>Actinomycetes</taxon>
        <taxon>Micrococcales</taxon>
        <taxon>Microbacteriaceae</taxon>
        <taxon>Microbacterium</taxon>
    </lineage>
</organism>
<reference evidence="1 2" key="1">
    <citation type="submission" date="2023-07" db="EMBL/GenBank/DDBJ databases">
        <title>Functional and genomic diversity of the sorghum phyllosphere microbiome.</title>
        <authorList>
            <person name="Shade A."/>
        </authorList>
    </citation>
    <scope>NUCLEOTIDE SEQUENCE [LARGE SCALE GENOMIC DNA]</scope>
    <source>
        <strain evidence="1 2">SORGH_AS_1207</strain>
    </source>
</reference>
<protein>
    <recommendedName>
        <fullName evidence="3">CRISPR system Cascade subunit CasC</fullName>
    </recommendedName>
</protein>
<name>A0ABU0TW23_MICTR</name>
<comment type="caution">
    <text evidence="1">The sequence shown here is derived from an EMBL/GenBank/DDBJ whole genome shotgun (WGS) entry which is preliminary data.</text>
</comment>
<gene>
    <name evidence="1" type="ORF">QE412_002429</name>
</gene>
<keyword evidence="2" id="KW-1185">Reference proteome</keyword>
<dbReference type="RefSeq" id="WP_307484008.1">
    <property type="nucleotide sequence ID" value="NZ_JAUTBF010000001.1"/>
</dbReference>
<sequence>MRSGSYTAVDDHKAAADDEDAGAGMIGTVEFNASTLFRYATVDVDALQKNLGDAEATRRAVEAFIHAFTTSMPSGKQNTFANRTLPDAVVIAVRDSQPVNPVGAFEEAIIGEKRLEQASDRLAKHLSDIDEQFGTTPFASWVVRVGDATQPLDRLSGAERVALSAGVSAVGDTVASRLSASS</sequence>
<evidence type="ECO:0000313" key="1">
    <source>
        <dbReference type="EMBL" id="MDQ1123856.1"/>
    </source>
</evidence>
<dbReference type="EMBL" id="JAUTBF010000001">
    <property type="protein sequence ID" value="MDQ1123856.1"/>
    <property type="molecule type" value="Genomic_DNA"/>
</dbReference>
<evidence type="ECO:0008006" key="3">
    <source>
        <dbReference type="Google" id="ProtNLM"/>
    </source>
</evidence>
<dbReference type="Proteomes" id="UP001226691">
    <property type="component" value="Unassembled WGS sequence"/>
</dbReference>
<evidence type="ECO:0000313" key="2">
    <source>
        <dbReference type="Proteomes" id="UP001226691"/>
    </source>
</evidence>
<accession>A0ABU0TW23</accession>
<dbReference type="Pfam" id="PF09344">
    <property type="entry name" value="Cas_CT1975"/>
    <property type="match status" value="1"/>
</dbReference>